<feature type="region of interest" description="Disordered" evidence="1">
    <location>
        <begin position="388"/>
        <end position="475"/>
    </location>
</feature>
<keyword evidence="2" id="KW-1133">Transmembrane helix</keyword>
<evidence type="ECO:0000256" key="1">
    <source>
        <dbReference type="SAM" id="MobiDB-lite"/>
    </source>
</evidence>
<dbReference type="AlphaFoldDB" id="F0WBR3"/>
<proteinExistence type="predicted"/>
<evidence type="ECO:0000313" key="3">
    <source>
        <dbReference type="EMBL" id="CCA18590.1"/>
    </source>
</evidence>
<dbReference type="HOGENOM" id="CLU_546795_0_0_1"/>
<keyword evidence="2" id="KW-0472">Membrane</keyword>
<accession>F0WBR3</accession>
<evidence type="ECO:0000313" key="4">
    <source>
        <dbReference type="EMBL" id="CCA20547.1"/>
    </source>
</evidence>
<feature type="compositionally biased region" description="Pro residues" evidence="1">
    <location>
        <begin position="183"/>
        <end position="246"/>
    </location>
</feature>
<keyword evidence="2" id="KW-0812">Transmembrane</keyword>
<reference evidence="3" key="1">
    <citation type="journal article" date="2011" name="PLoS Biol.">
        <title>Gene gain and loss during evolution of obligate parasitism in the white rust pathogen of Arabidopsis thaliana.</title>
        <authorList>
            <person name="Kemen E."/>
            <person name="Gardiner A."/>
            <person name="Schultz-Larsen T."/>
            <person name="Kemen A.C."/>
            <person name="Balmuth A.L."/>
            <person name="Robert-Seilaniantz A."/>
            <person name="Bailey K."/>
            <person name="Holub E."/>
            <person name="Studholme D.J."/>
            <person name="Maclean D."/>
            <person name="Jones J.D."/>
        </authorList>
    </citation>
    <scope>NUCLEOTIDE SEQUENCE</scope>
</reference>
<organism evidence="3">
    <name type="scientific">Albugo laibachii Nc14</name>
    <dbReference type="NCBI Taxonomy" id="890382"/>
    <lineage>
        <taxon>Eukaryota</taxon>
        <taxon>Sar</taxon>
        <taxon>Stramenopiles</taxon>
        <taxon>Oomycota</taxon>
        <taxon>Peronosporomycetes</taxon>
        <taxon>Albuginales</taxon>
        <taxon>Albuginaceae</taxon>
        <taxon>Albugo</taxon>
    </lineage>
</organism>
<dbReference type="EMBL" id="FR824098">
    <property type="protein sequence ID" value="CCA18590.1"/>
    <property type="molecule type" value="Genomic_DNA"/>
</dbReference>
<dbReference type="EMBL" id="FR824142">
    <property type="protein sequence ID" value="CCA20547.1"/>
    <property type="molecule type" value="Genomic_DNA"/>
</dbReference>
<feature type="region of interest" description="Disordered" evidence="1">
    <location>
        <begin position="169"/>
        <end position="365"/>
    </location>
</feature>
<feature type="compositionally biased region" description="Pro residues" evidence="1">
    <location>
        <begin position="279"/>
        <end position="316"/>
    </location>
</feature>
<reference evidence="3" key="2">
    <citation type="submission" date="2011-02" db="EMBL/GenBank/DDBJ databases">
        <authorList>
            <person name="MacLean D."/>
        </authorList>
    </citation>
    <scope>NUCLEOTIDE SEQUENCE</scope>
</reference>
<name>F0WBR3_9STRA</name>
<sequence>MLPHSAVLRRMTRIMHLCSVISTIANHIPNAQGDATSPILRRLSQPIQDFGASKPIASAESKKEVESFVDISLESAINPQGSSTQNTGQTCMQVSVERFATYCIEGPICIGPKEAQGGKNCPKKGTVAVADCVGDDKQCILPADAQCEVIKTGVWGCTIAMTTTEVPIKPEVAGDADSKTPSAPCPLPQPESGPCPLPQPGSAPCPLPQPELTPTPPEGPSPTLPLPPTGSSTPPPTPSLPVNPEPPEYEEGEPPFESTPVVTNPDGVFEPRPLQPETIDPPPIVDQPPPPPPPIVPELPQPLPPVPQTPSAPCPQLPNWSTPPASPCPELPKPPMSQGSQQESTPIPGQGPSTNSPCPTLPIPEKALPTPCPELPKAPCPLPGWNDKGKENAPCPLPGWNENGKEKAPCPLPGWNENGKEKEELPQVNEPEEAFSNDEKKVLSPESAKPPVSDVTKQEDSEHVSVKTKQSGSRRLASSFIGTTAAIVLVAVLSLAWQI</sequence>
<gene>
    <name evidence="3" type="primary">AlNc14C53G4104</name>
    <name evidence="4" type="synonym">AlNc14C97G5907</name>
    <name evidence="3" type="ORF">ALNC14_047330</name>
    <name evidence="4" type="ORF">ALNC14_066900</name>
</gene>
<feature type="compositionally biased region" description="Basic and acidic residues" evidence="1">
    <location>
        <begin position="456"/>
        <end position="465"/>
    </location>
</feature>
<evidence type="ECO:0000256" key="2">
    <source>
        <dbReference type="SAM" id="Phobius"/>
    </source>
</evidence>
<protein>
    <submittedName>
        <fullName evidence="3">Mucinlike protein putative</fullName>
    </submittedName>
</protein>
<feature type="compositionally biased region" description="Pro residues" evidence="1">
    <location>
        <begin position="324"/>
        <end position="335"/>
    </location>
</feature>
<feature type="compositionally biased region" description="Polar residues" evidence="1">
    <location>
        <begin position="337"/>
        <end position="358"/>
    </location>
</feature>
<feature type="transmembrane region" description="Helical" evidence="2">
    <location>
        <begin position="476"/>
        <end position="497"/>
    </location>
</feature>